<feature type="domain" description="PAS" evidence="7">
    <location>
        <begin position="520"/>
        <end position="568"/>
    </location>
</feature>
<feature type="domain" description="PAC" evidence="8">
    <location>
        <begin position="214"/>
        <end position="265"/>
    </location>
</feature>
<feature type="domain" description="PAC" evidence="8">
    <location>
        <begin position="467"/>
        <end position="519"/>
    </location>
</feature>
<keyword evidence="3" id="KW-0597">Phosphoprotein</keyword>
<dbReference type="InterPro" id="IPR013655">
    <property type="entry name" value="PAS_fold_3"/>
</dbReference>
<dbReference type="InterPro" id="IPR000014">
    <property type="entry name" value="PAS"/>
</dbReference>
<evidence type="ECO:0000256" key="1">
    <source>
        <dbReference type="ARBA" id="ARBA00000085"/>
    </source>
</evidence>
<dbReference type="Proteomes" id="UP001302222">
    <property type="component" value="Unassembled WGS sequence"/>
</dbReference>
<dbReference type="PROSITE" id="PS50109">
    <property type="entry name" value="HIS_KIN"/>
    <property type="match status" value="1"/>
</dbReference>
<dbReference type="Pfam" id="PF13188">
    <property type="entry name" value="PAS_8"/>
    <property type="match status" value="1"/>
</dbReference>
<dbReference type="SUPFAM" id="SSF47384">
    <property type="entry name" value="Homodimeric domain of signal transducing histidine kinase"/>
    <property type="match status" value="1"/>
</dbReference>
<reference evidence="9 10" key="1">
    <citation type="submission" date="2023-12" db="EMBL/GenBank/DDBJ databases">
        <title>Novel species of the genus Arcicella isolated from rivers.</title>
        <authorList>
            <person name="Lu H."/>
        </authorList>
    </citation>
    <scope>NUCLEOTIDE SEQUENCE [LARGE SCALE GENOMIC DNA]</scope>
    <source>
        <strain evidence="9 10">DC25W</strain>
    </source>
</reference>
<dbReference type="SUPFAM" id="SSF55874">
    <property type="entry name" value="ATPase domain of HSP90 chaperone/DNA topoisomerase II/histidine kinase"/>
    <property type="match status" value="1"/>
</dbReference>
<dbReference type="Pfam" id="PF00989">
    <property type="entry name" value="PAS"/>
    <property type="match status" value="1"/>
</dbReference>
<feature type="domain" description="PAS" evidence="7">
    <location>
        <begin position="139"/>
        <end position="210"/>
    </location>
</feature>
<evidence type="ECO:0000256" key="5">
    <source>
        <dbReference type="ARBA" id="ARBA00022777"/>
    </source>
</evidence>
<evidence type="ECO:0000259" key="8">
    <source>
        <dbReference type="PROSITE" id="PS50113"/>
    </source>
</evidence>
<comment type="catalytic activity">
    <reaction evidence="1">
        <text>ATP + protein L-histidine = ADP + protein N-phospho-L-histidine.</text>
        <dbReference type="EC" id="2.7.13.3"/>
    </reaction>
</comment>
<protein>
    <recommendedName>
        <fullName evidence="2">histidine kinase</fullName>
        <ecNumber evidence="2">2.7.13.3</ecNumber>
    </recommendedName>
</protein>
<dbReference type="SMART" id="SM00091">
    <property type="entry name" value="PAS"/>
    <property type="match status" value="5"/>
</dbReference>
<dbReference type="Pfam" id="PF00512">
    <property type="entry name" value="HisKA"/>
    <property type="match status" value="1"/>
</dbReference>
<feature type="domain" description="PAC" evidence="8">
    <location>
        <begin position="847"/>
        <end position="897"/>
    </location>
</feature>
<dbReference type="Pfam" id="PF08447">
    <property type="entry name" value="PAS_3"/>
    <property type="match status" value="1"/>
</dbReference>
<dbReference type="CDD" id="cd00130">
    <property type="entry name" value="PAS"/>
    <property type="match status" value="4"/>
</dbReference>
<proteinExistence type="predicted"/>
<evidence type="ECO:0000259" key="6">
    <source>
        <dbReference type="PROSITE" id="PS50109"/>
    </source>
</evidence>
<dbReference type="InterPro" id="IPR003661">
    <property type="entry name" value="HisK_dim/P_dom"/>
</dbReference>
<dbReference type="PANTHER" id="PTHR43304">
    <property type="entry name" value="PHYTOCHROME-LIKE PROTEIN CPH1"/>
    <property type="match status" value="1"/>
</dbReference>
<name>A0ABU5SD78_9BACT</name>
<keyword evidence="4" id="KW-0808">Transferase</keyword>
<dbReference type="Gene3D" id="3.30.450.20">
    <property type="entry name" value="PAS domain"/>
    <property type="match status" value="7"/>
</dbReference>
<dbReference type="CDD" id="cd00075">
    <property type="entry name" value="HATPase"/>
    <property type="match status" value="1"/>
</dbReference>
<dbReference type="PANTHER" id="PTHR43304:SF1">
    <property type="entry name" value="PAC DOMAIN-CONTAINING PROTEIN"/>
    <property type="match status" value="1"/>
</dbReference>
<dbReference type="SUPFAM" id="SSF55785">
    <property type="entry name" value="PYP-like sensor domain (PAS domain)"/>
    <property type="match status" value="7"/>
</dbReference>
<evidence type="ECO:0000256" key="3">
    <source>
        <dbReference type="ARBA" id="ARBA00022553"/>
    </source>
</evidence>
<dbReference type="EC" id="2.7.13.3" evidence="2"/>
<keyword evidence="10" id="KW-1185">Reference proteome</keyword>
<dbReference type="InterPro" id="IPR036890">
    <property type="entry name" value="HATPase_C_sf"/>
</dbReference>
<evidence type="ECO:0000313" key="9">
    <source>
        <dbReference type="EMBL" id="MEA5425254.1"/>
    </source>
</evidence>
<dbReference type="PRINTS" id="PR00344">
    <property type="entry name" value="BCTRLSENSOR"/>
</dbReference>
<evidence type="ECO:0000259" key="7">
    <source>
        <dbReference type="PROSITE" id="PS50112"/>
    </source>
</evidence>
<comment type="caution">
    <text evidence="9">The sequence shown here is derived from an EMBL/GenBank/DDBJ whole genome shotgun (WGS) entry which is preliminary data.</text>
</comment>
<feature type="domain" description="PAC" evidence="8">
    <location>
        <begin position="718"/>
        <end position="770"/>
    </location>
</feature>
<dbReference type="InterPro" id="IPR013656">
    <property type="entry name" value="PAS_4"/>
</dbReference>
<feature type="domain" description="PAC" evidence="8">
    <location>
        <begin position="591"/>
        <end position="642"/>
    </location>
</feature>
<evidence type="ECO:0000256" key="4">
    <source>
        <dbReference type="ARBA" id="ARBA00022679"/>
    </source>
</evidence>
<dbReference type="InterPro" id="IPR003594">
    <property type="entry name" value="HATPase_dom"/>
</dbReference>
<dbReference type="EMBL" id="JAYGIM010000001">
    <property type="protein sequence ID" value="MEA5425254.1"/>
    <property type="molecule type" value="Genomic_DNA"/>
</dbReference>
<dbReference type="CDD" id="cd00082">
    <property type="entry name" value="HisKA"/>
    <property type="match status" value="1"/>
</dbReference>
<dbReference type="Pfam" id="PF08448">
    <property type="entry name" value="PAS_4"/>
    <property type="match status" value="1"/>
</dbReference>
<dbReference type="Gene3D" id="1.10.287.130">
    <property type="match status" value="1"/>
</dbReference>
<accession>A0ABU5SD78</accession>
<dbReference type="InterPro" id="IPR036097">
    <property type="entry name" value="HisK_dim/P_sf"/>
</dbReference>
<sequence>MKSTSNKNQTIEKSIDNSPVAMFQLVLSADGKISFSYVSKNIEHIFFKADKTSFQSTPNLYFESIFEEDYQNFFATLEASQKEQSNWFYEFRIKQNEHDFRWIEVLANPEVNVDGSIIWRGYFKDISLHKAKDESFKMIEKRFNTIIENFTEGFSLVDTEGTILEISPSGKKILGFNYDENTSTIKAKLNIHPEDRAALANLFLEVIANPCQTKTIEFRIIMPDGTEKWLETTIHNLLENQAIKTVLMNFRDINEQVLARKQREFDAKNLKSLIDNTSDIVWSVDTSCRLISFNAAYEKLVFEYIQEKIFYGQNILETLTFSPSHLALFTSFYKRALAGETFTAQYNISYLKNLWREVSFYPIKLDGKVIGTACYGKDVTERKLNEFALQKTNEQLLAAQNIAKLGYWEVDLVGENHFWSEEMYHIFELDFTQSPLNLADAINYVHEEDREKLLEQHQLMVSENKYVDLDFRLKMPNGNIKYLVMNAKLNKDEEGKDIQIRITSQDVTEKKKAENDVIQREKRLKALFEKSTEGIAIINADRKIIDISPVGKKILGFNTLDEYDRNLIPPEDLVELRLAFQQVYEQPDYSPTANFRYIKPNGEVLWIETHFNNQLNEPSIEGIIMNFMDITMRKKAEQLLKSEQYLLRTIIDNLPLNVYVKDLASRKTLINKAELEYLGFKDEKEGLGKNDYETFTAEYAKIFIEEDQTVFNTGKAIINKETLIEDPTKKRVWYLLSKIPLVNEQGKIDRLIGISIDITEQKLVQEQLSASELMFKNLAKNVPGVVYQLCVEADGTTHFPYLSAKIQEIFGIDFDNKEKDLAKHIYSEDKITFLNSIYVAMISKSNWSYEGRVQADNGEIKWFQGMSSPTIMGDRIIFNGILIDITERKNAEESKKQLRQLELSLEKEREINLLKSRFISFASHEFRTPLATIVTSIDILGIYTNMLSDAEVKDKLKHHLNRVTSQANRLTEMLSDVMLLEKSANDKINLQLENIDIICLIKELNNQYYNERKDNRKLELILPTESKEIFSDASLLKHIINNLIDNAFKYSKDAPNPSLILAINDKDFKIIIQDYGIGIPLEDQQHLFEIFFRANNVLNIDGTGLGLNITKEFTQKLGGTISFKSEVGKGTEFTLVFPKHYS</sequence>
<dbReference type="PROSITE" id="PS50113">
    <property type="entry name" value="PAC"/>
    <property type="match status" value="5"/>
</dbReference>
<evidence type="ECO:0000256" key="2">
    <source>
        <dbReference type="ARBA" id="ARBA00012438"/>
    </source>
</evidence>
<dbReference type="PROSITE" id="PS50112">
    <property type="entry name" value="PAS"/>
    <property type="match status" value="2"/>
</dbReference>
<dbReference type="NCBIfam" id="TIGR00229">
    <property type="entry name" value="sensory_box"/>
    <property type="match status" value="3"/>
</dbReference>
<gene>
    <name evidence="9" type="ORF">VB798_01635</name>
</gene>
<dbReference type="Gene3D" id="3.30.565.10">
    <property type="entry name" value="Histidine kinase-like ATPase, C-terminal domain"/>
    <property type="match status" value="1"/>
</dbReference>
<dbReference type="InterPro" id="IPR013767">
    <property type="entry name" value="PAS_fold"/>
</dbReference>
<evidence type="ECO:0000313" key="10">
    <source>
        <dbReference type="Proteomes" id="UP001302222"/>
    </source>
</evidence>
<dbReference type="InterPro" id="IPR001610">
    <property type="entry name" value="PAC"/>
</dbReference>
<dbReference type="SMART" id="SM00387">
    <property type="entry name" value="HATPase_c"/>
    <property type="match status" value="1"/>
</dbReference>
<keyword evidence="5" id="KW-0418">Kinase</keyword>
<dbReference type="InterPro" id="IPR004358">
    <property type="entry name" value="Sig_transdc_His_kin-like_C"/>
</dbReference>
<organism evidence="9 10">
    <name type="scientific">Arcicella lustrica</name>
    <dbReference type="NCBI Taxonomy" id="2984196"/>
    <lineage>
        <taxon>Bacteria</taxon>
        <taxon>Pseudomonadati</taxon>
        <taxon>Bacteroidota</taxon>
        <taxon>Cytophagia</taxon>
        <taxon>Cytophagales</taxon>
        <taxon>Flectobacillaceae</taxon>
        <taxon>Arcicella</taxon>
    </lineage>
</organism>
<dbReference type="Pfam" id="PF02518">
    <property type="entry name" value="HATPase_c"/>
    <property type="match status" value="1"/>
</dbReference>
<dbReference type="InterPro" id="IPR052162">
    <property type="entry name" value="Sensor_kinase/Photoreceptor"/>
</dbReference>
<dbReference type="RefSeq" id="WP_323255276.1">
    <property type="nucleotide sequence ID" value="NZ_JAYGIM010000001.1"/>
</dbReference>
<dbReference type="SMART" id="SM00388">
    <property type="entry name" value="HisKA"/>
    <property type="match status" value="1"/>
</dbReference>
<feature type="domain" description="Histidine kinase" evidence="6">
    <location>
        <begin position="921"/>
        <end position="1141"/>
    </location>
</feature>
<dbReference type="SMART" id="SM00086">
    <property type="entry name" value="PAC"/>
    <property type="match status" value="6"/>
</dbReference>
<dbReference type="InterPro" id="IPR005467">
    <property type="entry name" value="His_kinase_dom"/>
</dbReference>
<dbReference type="InterPro" id="IPR000700">
    <property type="entry name" value="PAS-assoc_C"/>
</dbReference>
<dbReference type="InterPro" id="IPR035965">
    <property type="entry name" value="PAS-like_dom_sf"/>
</dbReference>